<protein>
    <submittedName>
        <fullName evidence="4">Response regulator receiver domain-containing protein</fullName>
    </submittedName>
</protein>
<comment type="caution">
    <text evidence="4">The sequence shown here is derived from an EMBL/GenBank/DDBJ whole genome shotgun (WGS) entry which is preliminary data.</text>
</comment>
<dbReference type="PANTHER" id="PTHR44591:SF3">
    <property type="entry name" value="RESPONSE REGULATORY DOMAIN-CONTAINING PROTEIN"/>
    <property type="match status" value="1"/>
</dbReference>
<dbReference type="SMART" id="SM00448">
    <property type="entry name" value="REC"/>
    <property type="match status" value="1"/>
</dbReference>
<reference evidence="4 5" key="1">
    <citation type="submission" date="2018-07" db="EMBL/GenBank/DDBJ databases">
        <title>Genomic Encyclopedia of Type Strains, Phase IV (KMG-IV): sequencing the most valuable type-strain genomes for metagenomic binning, comparative biology and taxonomic classification.</title>
        <authorList>
            <person name="Goeker M."/>
        </authorList>
    </citation>
    <scope>NUCLEOTIDE SEQUENCE [LARGE SCALE GENOMIC DNA]</scope>
    <source>
        <strain evidence="4 5">DSM 21410</strain>
    </source>
</reference>
<organism evidence="4 5">
    <name type="scientific">Schleiferia thermophila</name>
    <dbReference type="NCBI Taxonomy" id="884107"/>
    <lineage>
        <taxon>Bacteria</taxon>
        <taxon>Pseudomonadati</taxon>
        <taxon>Bacteroidota</taxon>
        <taxon>Flavobacteriia</taxon>
        <taxon>Flavobacteriales</taxon>
        <taxon>Schleiferiaceae</taxon>
        <taxon>Schleiferia</taxon>
    </lineage>
</organism>
<dbReference type="EMBL" id="QPJS01000001">
    <property type="protein sequence ID" value="RCX05205.1"/>
    <property type="molecule type" value="Genomic_DNA"/>
</dbReference>
<evidence type="ECO:0000256" key="1">
    <source>
        <dbReference type="ARBA" id="ARBA00022553"/>
    </source>
</evidence>
<dbReference type="PANTHER" id="PTHR44591">
    <property type="entry name" value="STRESS RESPONSE REGULATOR PROTEIN 1"/>
    <property type="match status" value="1"/>
</dbReference>
<gene>
    <name evidence="4" type="ORF">DES35_101488</name>
</gene>
<evidence type="ECO:0000256" key="2">
    <source>
        <dbReference type="PROSITE-ProRule" id="PRU00169"/>
    </source>
</evidence>
<proteinExistence type="predicted"/>
<evidence type="ECO:0000313" key="4">
    <source>
        <dbReference type="EMBL" id="RCX05205.1"/>
    </source>
</evidence>
<feature type="modified residue" description="4-aspartylphosphate" evidence="2">
    <location>
        <position position="65"/>
    </location>
</feature>
<dbReference type="Proteomes" id="UP000253517">
    <property type="component" value="Unassembled WGS sequence"/>
</dbReference>
<dbReference type="InterPro" id="IPR011006">
    <property type="entry name" value="CheY-like_superfamily"/>
</dbReference>
<keyword evidence="5" id="KW-1185">Reference proteome</keyword>
<dbReference type="SUPFAM" id="SSF52172">
    <property type="entry name" value="CheY-like"/>
    <property type="match status" value="1"/>
</dbReference>
<evidence type="ECO:0000313" key="5">
    <source>
        <dbReference type="Proteomes" id="UP000253517"/>
    </source>
</evidence>
<dbReference type="InterPro" id="IPR050595">
    <property type="entry name" value="Bact_response_regulator"/>
</dbReference>
<name>A0A369A7T9_9FLAO</name>
<sequence>MVDYDVNDPNTISGSRVLIFENDEVNQLLLKIMLEKNELNPEIVPNVEELYKKVQSHTYELLLLDMENKNPSSFEIIDQIRKEIKSDIPVIGLSTKDYRGRAIYHGINVLLQRPIENRALMYHIMRVIYGNSKYKNPITVTI</sequence>
<dbReference type="Gene3D" id="3.40.50.2300">
    <property type="match status" value="1"/>
</dbReference>
<dbReference type="CDD" id="cd00156">
    <property type="entry name" value="REC"/>
    <property type="match status" value="1"/>
</dbReference>
<keyword evidence="1 2" id="KW-0597">Phosphoprotein</keyword>
<accession>A0A369A7T9</accession>
<dbReference type="Pfam" id="PF00072">
    <property type="entry name" value="Response_reg"/>
    <property type="match status" value="1"/>
</dbReference>
<dbReference type="InterPro" id="IPR001789">
    <property type="entry name" value="Sig_transdc_resp-reg_receiver"/>
</dbReference>
<dbReference type="PROSITE" id="PS50110">
    <property type="entry name" value="RESPONSE_REGULATORY"/>
    <property type="match status" value="1"/>
</dbReference>
<evidence type="ECO:0000259" key="3">
    <source>
        <dbReference type="PROSITE" id="PS50110"/>
    </source>
</evidence>
<dbReference type="GO" id="GO:0000160">
    <property type="term" value="P:phosphorelay signal transduction system"/>
    <property type="evidence" value="ECO:0007669"/>
    <property type="project" value="InterPro"/>
</dbReference>
<feature type="domain" description="Response regulatory" evidence="3">
    <location>
        <begin position="16"/>
        <end position="128"/>
    </location>
</feature>
<dbReference type="RefSeq" id="WP_037360121.1">
    <property type="nucleotide sequence ID" value="NZ_BHZF01000001.1"/>
</dbReference>
<dbReference type="AlphaFoldDB" id="A0A369A7T9"/>